<dbReference type="EMBL" id="JAYKXP010000093">
    <property type="protein sequence ID" value="KAK7027897.1"/>
    <property type="molecule type" value="Genomic_DNA"/>
</dbReference>
<sequence length="195" mass="21292">MVPFFGKQSLNDKCSVLSILPIALSFQIVVPGTITADSRAVAEWKRTEGDPSTFGLLLRTHHQLNGGGLLTVVSTSDFAGQITFTAKVETQYLFEIVTDTSPFGPNDQPKQILATSNGFSAVRDSDTPPVFTQTASTSLLPNTTQTIAFEHGTANSPSTTNSTQYRGQYNFKYSRTASNTPNFGERPHYWVKFSV</sequence>
<protein>
    <submittedName>
        <fullName evidence="1">Uncharacterized protein</fullName>
    </submittedName>
</protein>
<evidence type="ECO:0000313" key="1">
    <source>
        <dbReference type="EMBL" id="KAK7027897.1"/>
    </source>
</evidence>
<evidence type="ECO:0000313" key="2">
    <source>
        <dbReference type="Proteomes" id="UP001383192"/>
    </source>
</evidence>
<keyword evidence="2" id="KW-1185">Reference proteome</keyword>
<name>A0AAW0BNW1_9AGAR</name>
<organism evidence="1 2">
    <name type="scientific">Paramarasmius palmivorus</name>
    <dbReference type="NCBI Taxonomy" id="297713"/>
    <lineage>
        <taxon>Eukaryota</taxon>
        <taxon>Fungi</taxon>
        <taxon>Dikarya</taxon>
        <taxon>Basidiomycota</taxon>
        <taxon>Agaricomycotina</taxon>
        <taxon>Agaricomycetes</taxon>
        <taxon>Agaricomycetidae</taxon>
        <taxon>Agaricales</taxon>
        <taxon>Marasmiineae</taxon>
        <taxon>Marasmiaceae</taxon>
        <taxon>Paramarasmius</taxon>
    </lineage>
</organism>
<proteinExistence type="predicted"/>
<comment type="caution">
    <text evidence="1">The sequence shown here is derived from an EMBL/GenBank/DDBJ whole genome shotgun (WGS) entry which is preliminary data.</text>
</comment>
<dbReference type="Proteomes" id="UP001383192">
    <property type="component" value="Unassembled WGS sequence"/>
</dbReference>
<gene>
    <name evidence="1" type="ORF">VNI00_015113</name>
</gene>
<dbReference type="AlphaFoldDB" id="A0AAW0BNW1"/>
<accession>A0AAW0BNW1</accession>
<reference evidence="1 2" key="1">
    <citation type="submission" date="2024-01" db="EMBL/GenBank/DDBJ databases">
        <title>A draft genome for a cacao thread blight-causing isolate of Paramarasmius palmivorus.</title>
        <authorList>
            <person name="Baruah I.K."/>
            <person name="Bukari Y."/>
            <person name="Amoako-Attah I."/>
            <person name="Meinhardt L.W."/>
            <person name="Bailey B.A."/>
            <person name="Cohen S.P."/>
        </authorList>
    </citation>
    <scope>NUCLEOTIDE SEQUENCE [LARGE SCALE GENOMIC DNA]</scope>
    <source>
        <strain evidence="1 2">GH-12</strain>
    </source>
</reference>